<protein>
    <submittedName>
        <fullName evidence="1">Glutamate dehydrogenase</fullName>
    </submittedName>
</protein>
<sequence>MLNIKYLPAFILLICGIQLGFSQLGFSHEIGAIVGPVQFRSDYGIRNNEETNFGNTGIGVGIIHYINFAYRADCNCYSTDTYFNDHFKLRSEISWNKTKLKHYGRWVAPDRTSDNADKLRAHTGEAQNFDIGMQLEYFPLSIRSFQAFSYRFAPFVSLGAHYTSSHPKAQTTYGSGNVMDESSIYSYWYEDESHLPALAPGELREYPINTETTDAWSVVASVGVRYKLTKLSDLMLDLRWQYYFSDWIDGFDHQLDYNKHNDWLVWLNFGYIYYLD</sequence>
<gene>
    <name evidence="1" type="ORF">EJA19_02020</name>
</gene>
<proteinExistence type="predicted"/>
<name>A0A3R9NR46_9FLAO</name>
<dbReference type="NCBIfam" id="NF047659">
    <property type="entry name" value="THC0290_0291_fam"/>
    <property type="match status" value="1"/>
</dbReference>
<dbReference type="AlphaFoldDB" id="A0A3R9NR46"/>
<accession>A0A3R9NR46</accession>
<organism evidence="1 2">
    <name type="scientific">Mangrovimonas spongiae</name>
    <dbReference type="NCBI Taxonomy" id="2494697"/>
    <lineage>
        <taxon>Bacteria</taxon>
        <taxon>Pseudomonadati</taxon>
        <taxon>Bacteroidota</taxon>
        <taxon>Flavobacteriia</taxon>
        <taxon>Flavobacteriales</taxon>
        <taxon>Flavobacteriaceae</taxon>
        <taxon>Mangrovimonas</taxon>
    </lineage>
</organism>
<evidence type="ECO:0000313" key="2">
    <source>
        <dbReference type="Proteomes" id="UP000270620"/>
    </source>
</evidence>
<dbReference type="RefSeq" id="WP_125466669.1">
    <property type="nucleotide sequence ID" value="NZ_RWBG01000001.1"/>
</dbReference>
<dbReference type="Proteomes" id="UP000270620">
    <property type="component" value="Unassembled WGS sequence"/>
</dbReference>
<dbReference type="EMBL" id="RWBG01000001">
    <property type="protein sequence ID" value="RSK41676.1"/>
    <property type="molecule type" value="Genomic_DNA"/>
</dbReference>
<dbReference type="Gene3D" id="2.40.160.20">
    <property type="match status" value="1"/>
</dbReference>
<comment type="caution">
    <text evidence="1">The sequence shown here is derived from an EMBL/GenBank/DDBJ whole genome shotgun (WGS) entry which is preliminary data.</text>
</comment>
<dbReference type="InterPro" id="IPR011250">
    <property type="entry name" value="OMP/PagP_B-barrel"/>
</dbReference>
<keyword evidence="2" id="KW-1185">Reference proteome</keyword>
<dbReference type="OrthoDB" id="1142271at2"/>
<reference evidence="1 2" key="1">
    <citation type="submission" date="2018-12" db="EMBL/GenBank/DDBJ databases">
        <title>Mangrovimonas spongiae sp. nov., a novel member of the genus Mangrovimonas isolated from marine sponge.</title>
        <authorList>
            <person name="Zhuang L."/>
            <person name="Luo L."/>
        </authorList>
    </citation>
    <scope>NUCLEOTIDE SEQUENCE [LARGE SCALE GENOMIC DNA]</scope>
    <source>
        <strain evidence="1 2">HN-E26</strain>
    </source>
</reference>
<evidence type="ECO:0000313" key="1">
    <source>
        <dbReference type="EMBL" id="RSK41676.1"/>
    </source>
</evidence>
<dbReference type="SUPFAM" id="SSF56925">
    <property type="entry name" value="OMPA-like"/>
    <property type="match status" value="1"/>
</dbReference>